<feature type="transmembrane region" description="Helical" evidence="1">
    <location>
        <begin position="101"/>
        <end position="129"/>
    </location>
</feature>
<dbReference type="Proteomes" id="UP000658613">
    <property type="component" value="Unassembled WGS sequence"/>
</dbReference>
<name>A0A931GTC2_9CORY</name>
<feature type="transmembrane region" description="Helical" evidence="1">
    <location>
        <begin position="275"/>
        <end position="293"/>
    </location>
</feature>
<dbReference type="AlphaFoldDB" id="A0A931GTC2"/>
<feature type="transmembrane region" description="Helical" evidence="1">
    <location>
        <begin position="210"/>
        <end position="229"/>
    </location>
</feature>
<feature type="transmembrane region" description="Helical" evidence="1">
    <location>
        <begin position="300"/>
        <end position="324"/>
    </location>
</feature>
<feature type="transmembrane region" description="Helical" evidence="1">
    <location>
        <begin position="20"/>
        <end position="44"/>
    </location>
</feature>
<gene>
    <name evidence="2" type="ORF">IW254_001831</name>
</gene>
<keyword evidence="1" id="KW-0812">Transmembrane</keyword>
<feature type="transmembrane region" description="Helical" evidence="1">
    <location>
        <begin position="159"/>
        <end position="176"/>
    </location>
</feature>
<reference evidence="2" key="1">
    <citation type="submission" date="2020-11" db="EMBL/GenBank/DDBJ databases">
        <title>Sequencing the genomes of 1000 actinobacteria strains.</title>
        <authorList>
            <person name="Klenk H.-P."/>
        </authorList>
    </citation>
    <scope>NUCLEOTIDE SEQUENCE</scope>
    <source>
        <strain evidence="2">DSM 45632</strain>
    </source>
</reference>
<feature type="transmembrane region" description="Helical" evidence="1">
    <location>
        <begin position="500"/>
        <end position="520"/>
    </location>
</feature>
<dbReference type="EMBL" id="JADOUE010000001">
    <property type="protein sequence ID" value="MBG6122862.1"/>
    <property type="molecule type" value="Genomic_DNA"/>
</dbReference>
<sequence length="539" mass="56757">MSAATASPAPPAPSIKPPWVVGLLWAWAVFLIGSLTWPFFLVFAPHSASHGAPHGAPLGAPEDSVWALALRDMVVLPDQFLTHASLGFGDLPARNAPQDAFLAVLPFPATWAVCVLMVAAASGAAWAGYRLGSTPFSQAAAMTVAVWNPFVVERLLQGQWSLVIAAWLIPLIASARGPLQLLAIWLASLTPTGSLLALATALTTARSRRWSAPVFALLTTLPWLVPALLNPGSGTASEASADVFGPRAEGFVGTLGALLGLGGMWNADAQPPSRSIGFAIFGVLLCGLLALAWRRVPRAFLVLAAIGFAVPLLSWTGALTWSIAHVPGFGLLRDSQKFVALALPAFVSAAGALRPRLATAALACALLQVPDAPLVLTQLEPQPITVPAVDHRGRDVMLYERFYLQVRPDGHPIVDPATKAMNVVESGELLVDGTLTDPPAPRLAKAHEIVSQDLEANPLTPSTAAKDKLAALEIGLVVLPGDPTPTVIDTGAPARRPEPIGLALLFLWLLLPIVPLALAATRRLPRASRRGYQADRSER</sequence>
<feature type="transmembrane region" description="Helical" evidence="1">
    <location>
        <begin position="182"/>
        <end position="203"/>
    </location>
</feature>
<keyword evidence="1" id="KW-1133">Transmembrane helix</keyword>
<keyword evidence="1" id="KW-0472">Membrane</keyword>
<evidence type="ECO:0000256" key="1">
    <source>
        <dbReference type="SAM" id="Phobius"/>
    </source>
</evidence>
<keyword evidence="3" id="KW-1185">Reference proteome</keyword>
<proteinExistence type="predicted"/>
<evidence type="ECO:0000313" key="2">
    <source>
        <dbReference type="EMBL" id="MBG6122862.1"/>
    </source>
</evidence>
<organism evidence="2 3">
    <name type="scientific">Corynebacterium aquatimens</name>
    <dbReference type="NCBI Taxonomy" id="1190508"/>
    <lineage>
        <taxon>Bacteria</taxon>
        <taxon>Bacillati</taxon>
        <taxon>Actinomycetota</taxon>
        <taxon>Actinomycetes</taxon>
        <taxon>Mycobacteriales</taxon>
        <taxon>Corynebacteriaceae</taxon>
        <taxon>Corynebacterium</taxon>
    </lineage>
</organism>
<accession>A0A931GTC2</accession>
<comment type="caution">
    <text evidence="2">The sequence shown here is derived from an EMBL/GenBank/DDBJ whole genome shotgun (WGS) entry which is preliminary data.</text>
</comment>
<dbReference type="RefSeq" id="WP_290178364.1">
    <property type="nucleotide sequence ID" value="NZ_CP046980.1"/>
</dbReference>
<evidence type="ECO:0000313" key="3">
    <source>
        <dbReference type="Proteomes" id="UP000658613"/>
    </source>
</evidence>
<protein>
    <submittedName>
        <fullName evidence="2">Uncharacterized protein</fullName>
    </submittedName>
</protein>